<feature type="transmembrane region" description="Helical" evidence="7">
    <location>
        <begin position="88"/>
        <end position="106"/>
    </location>
</feature>
<accession>A0A1G1VTY7</accession>
<evidence type="ECO:0000256" key="4">
    <source>
        <dbReference type="ARBA" id="ARBA00023125"/>
    </source>
</evidence>
<feature type="region of interest" description="Disordered" evidence="6">
    <location>
        <begin position="184"/>
        <end position="206"/>
    </location>
</feature>
<dbReference type="PANTHER" id="PTHR22683:SF41">
    <property type="entry name" value="DNA TRANSLOCASE FTSK"/>
    <property type="match status" value="1"/>
</dbReference>
<evidence type="ECO:0000313" key="10">
    <source>
        <dbReference type="Proteomes" id="UP000179233"/>
    </source>
</evidence>
<evidence type="ECO:0000259" key="8">
    <source>
        <dbReference type="PROSITE" id="PS50901"/>
    </source>
</evidence>
<dbReference type="Pfam" id="PF09397">
    <property type="entry name" value="FtsK_gamma"/>
    <property type="match status" value="1"/>
</dbReference>
<feature type="compositionally biased region" description="Basic and acidic residues" evidence="6">
    <location>
        <begin position="184"/>
        <end position="198"/>
    </location>
</feature>
<dbReference type="EMBL" id="MHCJ01000003">
    <property type="protein sequence ID" value="OGY18866.1"/>
    <property type="molecule type" value="Genomic_DNA"/>
</dbReference>
<evidence type="ECO:0000313" key="9">
    <source>
        <dbReference type="EMBL" id="OGY18866.1"/>
    </source>
</evidence>
<evidence type="ECO:0000256" key="7">
    <source>
        <dbReference type="SAM" id="Phobius"/>
    </source>
</evidence>
<keyword evidence="3 5" id="KW-0067">ATP-binding</keyword>
<dbReference type="PROSITE" id="PS50901">
    <property type="entry name" value="FTSK"/>
    <property type="match status" value="1"/>
</dbReference>
<keyword evidence="7" id="KW-0472">Membrane</keyword>
<dbReference type="InterPro" id="IPR003593">
    <property type="entry name" value="AAA+_ATPase"/>
</dbReference>
<dbReference type="GO" id="GO:0003677">
    <property type="term" value="F:DNA binding"/>
    <property type="evidence" value="ECO:0007669"/>
    <property type="project" value="UniProtKB-KW"/>
</dbReference>
<dbReference type="Pfam" id="PF17854">
    <property type="entry name" value="FtsK_alpha"/>
    <property type="match status" value="1"/>
</dbReference>
<evidence type="ECO:0000256" key="6">
    <source>
        <dbReference type="SAM" id="MobiDB-lite"/>
    </source>
</evidence>
<dbReference type="SUPFAM" id="SSF46785">
    <property type="entry name" value="Winged helix' DNA-binding domain"/>
    <property type="match status" value="1"/>
</dbReference>
<dbReference type="InterPro" id="IPR050206">
    <property type="entry name" value="FtsK/SpoIIIE/SftA"/>
</dbReference>
<dbReference type="SMART" id="SM00843">
    <property type="entry name" value="Ftsk_gamma"/>
    <property type="match status" value="1"/>
</dbReference>
<dbReference type="SMART" id="SM00382">
    <property type="entry name" value="AAA"/>
    <property type="match status" value="1"/>
</dbReference>
<keyword evidence="7" id="KW-1133">Transmembrane helix</keyword>
<keyword evidence="2 5" id="KW-0547">Nucleotide-binding</keyword>
<evidence type="ECO:0000256" key="5">
    <source>
        <dbReference type="PROSITE-ProRule" id="PRU00289"/>
    </source>
</evidence>
<dbReference type="GO" id="GO:0005524">
    <property type="term" value="F:ATP binding"/>
    <property type="evidence" value="ECO:0007669"/>
    <property type="project" value="UniProtKB-UniRule"/>
</dbReference>
<keyword evidence="4" id="KW-0238">DNA-binding</keyword>
<dbReference type="SUPFAM" id="SSF52540">
    <property type="entry name" value="P-loop containing nucleoside triphosphate hydrolases"/>
    <property type="match status" value="1"/>
</dbReference>
<proteinExistence type="inferred from homology"/>
<dbReference type="InterPro" id="IPR036390">
    <property type="entry name" value="WH_DNA-bd_sf"/>
</dbReference>
<evidence type="ECO:0000256" key="3">
    <source>
        <dbReference type="ARBA" id="ARBA00022840"/>
    </source>
</evidence>
<dbReference type="Proteomes" id="UP000179233">
    <property type="component" value="Unassembled WGS sequence"/>
</dbReference>
<feature type="transmembrane region" description="Helical" evidence="7">
    <location>
        <begin position="21"/>
        <end position="41"/>
    </location>
</feature>
<dbReference type="InterPro" id="IPR036388">
    <property type="entry name" value="WH-like_DNA-bd_sf"/>
</dbReference>
<dbReference type="InterPro" id="IPR002543">
    <property type="entry name" value="FtsK_dom"/>
</dbReference>
<name>A0A1G1VTY7_9BACT</name>
<dbReference type="InterPro" id="IPR018541">
    <property type="entry name" value="Ftsk_gamma"/>
</dbReference>
<dbReference type="Pfam" id="PF01580">
    <property type="entry name" value="FtsK_SpoIIIE"/>
    <property type="match status" value="1"/>
</dbReference>
<reference evidence="9 10" key="1">
    <citation type="journal article" date="2016" name="Nat. Commun.">
        <title>Thousands of microbial genomes shed light on interconnected biogeochemical processes in an aquifer system.</title>
        <authorList>
            <person name="Anantharaman K."/>
            <person name="Brown C.T."/>
            <person name="Hug L.A."/>
            <person name="Sharon I."/>
            <person name="Castelle C.J."/>
            <person name="Probst A.J."/>
            <person name="Thomas B.C."/>
            <person name="Singh A."/>
            <person name="Wilkins M.J."/>
            <person name="Karaoz U."/>
            <person name="Brodie E.L."/>
            <person name="Williams K.H."/>
            <person name="Hubbard S.S."/>
            <person name="Banfield J.F."/>
        </authorList>
    </citation>
    <scope>NUCLEOTIDE SEQUENCE [LARGE SCALE GENOMIC DNA]</scope>
</reference>
<dbReference type="PANTHER" id="PTHR22683">
    <property type="entry name" value="SPORULATION PROTEIN RELATED"/>
    <property type="match status" value="1"/>
</dbReference>
<gene>
    <name evidence="9" type="ORF">A2786_05250</name>
</gene>
<keyword evidence="7" id="KW-0812">Transmembrane</keyword>
<feature type="transmembrane region" description="Helical" evidence="7">
    <location>
        <begin position="53"/>
        <end position="76"/>
    </location>
</feature>
<dbReference type="InterPro" id="IPR027417">
    <property type="entry name" value="P-loop_NTPase"/>
</dbReference>
<dbReference type="AlphaFoldDB" id="A0A1G1VTY7"/>
<dbReference type="Gene3D" id="1.10.10.10">
    <property type="entry name" value="Winged helix-like DNA-binding domain superfamily/Winged helix DNA-binding domain"/>
    <property type="match status" value="1"/>
</dbReference>
<dbReference type="Gene3D" id="3.40.50.300">
    <property type="entry name" value="P-loop containing nucleotide triphosphate hydrolases"/>
    <property type="match status" value="1"/>
</dbReference>
<feature type="domain" description="FtsK" evidence="8">
    <location>
        <begin position="357"/>
        <end position="544"/>
    </location>
</feature>
<feature type="binding site" evidence="5">
    <location>
        <begin position="374"/>
        <end position="381"/>
    </location>
    <ligand>
        <name>ATP</name>
        <dbReference type="ChEBI" id="CHEBI:30616"/>
    </ligand>
</feature>
<evidence type="ECO:0000256" key="1">
    <source>
        <dbReference type="ARBA" id="ARBA00006474"/>
    </source>
</evidence>
<organism evidence="9 10">
    <name type="scientific">Candidatus Chisholmbacteria bacterium RIFCSPHIGHO2_01_FULL_52_32</name>
    <dbReference type="NCBI Taxonomy" id="1797591"/>
    <lineage>
        <taxon>Bacteria</taxon>
        <taxon>Candidatus Chisholmiibacteriota</taxon>
    </lineage>
</organism>
<comment type="similarity">
    <text evidence="1">Belongs to the FtsK/SpoIIIE/SftA family.</text>
</comment>
<comment type="caution">
    <text evidence="9">The sequence shown here is derived from an EMBL/GenBank/DDBJ whole genome shotgun (WGS) entry which is preliminary data.</text>
</comment>
<dbReference type="CDD" id="cd01127">
    <property type="entry name" value="TrwB_TraG_TraD_VirD4"/>
    <property type="match status" value="1"/>
</dbReference>
<dbReference type="InterPro" id="IPR041027">
    <property type="entry name" value="FtsK_alpha"/>
</dbReference>
<evidence type="ECO:0000256" key="2">
    <source>
        <dbReference type="ARBA" id="ARBA00022741"/>
    </source>
</evidence>
<protein>
    <recommendedName>
        <fullName evidence="8">FtsK domain-containing protein</fullName>
    </recommendedName>
</protein>
<sequence>MGRKRGRRRAPFKLKLRKDTLYSIASVLLISLGVLLIISFSRQGVLLDRINTFLTMQFGWTSLLIPFLIIAAGLMLTQLKWKVTKPNVFLGNLLFIISAMALTGAGNIGKELWLNIAALISKPGAVIILLGSVAIGFIIFTETPFDEILLTVTKLLRKLPKLSSQKRRPAYLAQTEIKIRGMEEERRPKMGEAKREEKEREEEELGTQIVTNAPGPQQEVWEYPPLDLLSDSVGAKADRGDVKGNAAIIEQTLDSFGIQARVVEVNTGPAVTQYALEISLGTKLSKITALQNDLALALAAPTGQIRIEAPIPGRALVGVEIPNRTPEFVTLKKMLVSDQIKKAKSVLSVALGLDVSGTAVVADIGRMPHVLIAGATGSGKSVSINSFIATMLYRASPSEVKFILVDPKRVELTLYNGIPHLLTPVIVEPEKVVSALKWAIAQMEKRYKMFAEVGARNIEGYNEMSGFQALPYIVIIIDELADIILFAPSDVEDAITRLAQMARATGIHLIVATQRPSVDVITGLIKANIPCRIAFNVTSMVDSRVIIDMPGAEKLLGRGDMLYIPPEQAKPTRIQGTYVSEAEIQKLIEFLRRSGQKPQYTEEVTTKYKARPQTADIGDQEKDSLFEEAVRVVCEYDRASASLLQRRLSIGYSRAARVLDQLEHAGVVGPQDGSKPREVLIQNASAFIARQHIASEE</sequence>
<dbReference type="Gene3D" id="3.30.980.40">
    <property type="match status" value="1"/>
</dbReference>